<dbReference type="EMBL" id="HACA01012900">
    <property type="protein sequence ID" value="CDW30261.1"/>
    <property type="molecule type" value="Transcribed_RNA"/>
</dbReference>
<evidence type="ECO:0000313" key="1">
    <source>
        <dbReference type="EMBL" id="CDW30261.1"/>
    </source>
</evidence>
<reference evidence="1" key="1">
    <citation type="submission" date="2014-05" db="EMBL/GenBank/DDBJ databases">
        <authorList>
            <person name="Chronopoulou M."/>
        </authorList>
    </citation>
    <scope>NUCLEOTIDE SEQUENCE</scope>
    <source>
        <tissue evidence="1">Whole organism</tissue>
    </source>
</reference>
<accession>A0A0K2TY04</accession>
<organism evidence="1">
    <name type="scientific">Lepeophtheirus salmonis</name>
    <name type="common">Salmon louse</name>
    <name type="synonym">Caligus salmonis</name>
    <dbReference type="NCBI Taxonomy" id="72036"/>
    <lineage>
        <taxon>Eukaryota</taxon>
        <taxon>Metazoa</taxon>
        <taxon>Ecdysozoa</taxon>
        <taxon>Arthropoda</taxon>
        <taxon>Crustacea</taxon>
        <taxon>Multicrustacea</taxon>
        <taxon>Hexanauplia</taxon>
        <taxon>Copepoda</taxon>
        <taxon>Siphonostomatoida</taxon>
        <taxon>Caligidae</taxon>
        <taxon>Lepeophtheirus</taxon>
    </lineage>
</organism>
<protein>
    <submittedName>
        <fullName evidence="1">Uncharacterized protein</fullName>
    </submittedName>
</protein>
<dbReference type="AlphaFoldDB" id="A0A0K2TY04"/>
<proteinExistence type="predicted"/>
<sequence length="39" mass="4603">IISIIYIYSRGRRWISRKIIGLTSIKPISCRLNIASKRR</sequence>
<feature type="non-terminal residue" evidence="1">
    <location>
        <position position="1"/>
    </location>
</feature>
<name>A0A0K2TY04_LEPSM</name>